<proteinExistence type="predicted"/>
<dbReference type="RefSeq" id="WP_096487144.1">
    <property type="nucleotide sequence ID" value="NZ_AP014809.1"/>
</dbReference>
<evidence type="ECO:0000313" key="1">
    <source>
        <dbReference type="EMBL" id="BAU93409.1"/>
    </source>
</evidence>
<dbReference type="AlphaFoldDB" id="A0A160PIV3"/>
<dbReference type="EMBL" id="AP014809">
    <property type="protein sequence ID" value="BAU93409.1"/>
    <property type="molecule type" value="Genomic_DNA"/>
</dbReference>
<accession>A0A160PIV3</accession>
<evidence type="ECO:0000313" key="2">
    <source>
        <dbReference type="Proteomes" id="UP000218288"/>
    </source>
</evidence>
<name>A0A160PIV3_9HYPH</name>
<gene>
    <name evidence="1" type="ORF">MPPM_4804</name>
</gene>
<protein>
    <submittedName>
        <fullName evidence="1">NB-ARC and TPR repeat-containing protein</fullName>
    </submittedName>
</protein>
<reference evidence="1 2" key="1">
    <citation type="journal article" date="2016" name="Genome Announc.">
        <title>Complete Genome Sequence of Methylobacterium populi P-1M, Isolated from Pink-Pigmented Household Biofilm.</title>
        <authorList>
            <person name="Morohoshi T."/>
            <person name="Ikeda T."/>
        </authorList>
    </citation>
    <scope>NUCLEOTIDE SEQUENCE [LARGE SCALE GENOMIC DNA]</scope>
    <source>
        <strain evidence="1 2">P-1M</strain>
    </source>
</reference>
<sequence length="73" mass="7957">MADKALMEVGRRLSEHLARHGVRQPVVGAGSRGLFVYALNSDRRAIERLGGLPEFEGTPVQYSFGGRFKAQAA</sequence>
<organism evidence="1 2">
    <name type="scientific">Methylorubrum populi</name>
    <dbReference type="NCBI Taxonomy" id="223967"/>
    <lineage>
        <taxon>Bacteria</taxon>
        <taxon>Pseudomonadati</taxon>
        <taxon>Pseudomonadota</taxon>
        <taxon>Alphaproteobacteria</taxon>
        <taxon>Hyphomicrobiales</taxon>
        <taxon>Methylobacteriaceae</taxon>
        <taxon>Methylorubrum</taxon>
    </lineage>
</organism>
<dbReference type="Proteomes" id="UP000218288">
    <property type="component" value="Chromosome"/>
</dbReference>